<sequence>MVNVPQGFFRFSGVLMIISALIGGVVMMLHLDDTPASLQELPHFLTLAVWSHVWLFIGIGMMLVALPALFLRDVNGLKWWGWLAFGLMFVSFFFDACHAVLQMFDYPVVFQGIDNDAKLKEVSEMVMKVQMGMPGNFFMAISGPTLLLGTLLMGISLFTAKGVSRRPAIATLVLFVALLGMFFAPEWYIKILLTCYYLHFAWYGAGLVFERNHVSGQLPA</sequence>
<evidence type="ECO:0000256" key="1">
    <source>
        <dbReference type="SAM" id="Phobius"/>
    </source>
</evidence>
<dbReference type="RefSeq" id="WP_188177529.1">
    <property type="nucleotide sequence ID" value="NZ_JACVVD010000012.1"/>
</dbReference>
<proteinExistence type="predicted"/>
<feature type="transmembrane region" description="Helical" evidence="1">
    <location>
        <begin position="82"/>
        <end position="101"/>
    </location>
</feature>
<feature type="transmembrane region" description="Helical" evidence="1">
    <location>
        <begin position="7"/>
        <end position="29"/>
    </location>
</feature>
<feature type="transmembrane region" description="Helical" evidence="1">
    <location>
        <begin position="167"/>
        <end position="185"/>
    </location>
</feature>
<accession>A0A926QMJ5</accession>
<gene>
    <name evidence="2" type="ORF">ICC18_27140</name>
</gene>
<organism evidence="2 3">
    <name type="scientific">Paenibacillus sedimenti</name>
    <dbReference type="NCBI Taxonomy" id="2770274"/>
    <lineage>
        <taxon>Bacteria</taxon>
        <taxon>Bacillati</taxon>
        <taxon>Bacillota</taxon>
        <taxon>Bacilli</taxon>
        <taxon>Bacillales</taxon>
        <taxon>Paenibacillaceae</taxon>
        <taxon>Paenibacillus</taxon>
    </lineage>
</organism>
<keyword evidence="3" id="KW-1185">Reference proteome</keyword>
<dbReference type="AlphaFoldDB" id="A0A926QMJ5"/>
<reference evidence="2" key="1">
    <citation type="submission" date="2020-09" db="EMBL/GenBank/DDBJ databases">
        <title>Draft Genome Sequence of Paenibacillus sp. WST5.</title>
        <authorList>
            <person name="Bao Z."/>
        </authorList>
    </citation>
    <scope>NUCLEOTIDE SEQUENCE</scope>
    <source>
        <strain evidence="2">WST5</strain>
    </source>
</reference>
<evidence type="ECO:0000313" key="3">
    <source>
        <dbReference type="Proteomes" id="UP000650466"/>
    </source>
</evidence>
<keyword evidence="1" id="KW-0472">Membrane</keyword>
<comment type="caution">
    <text evidence="2">The sequence shown here is derived from an EMBL/GenBank/DDBJ whole genome shotgun (WGS) entry which is preliminary data.</text>
</comment>
<feature type="transmembrane region" description="Helical" evidence="1">
    <location>
        <begin position="49"/>
        <end position="70"/>
    </location>
</feature>
<keyword evidence="1" id="KW-0812">Transmembrane</keyword>
<dbReference type="Proteomes" id="UP000650466">
    <property type="component" value="Unassembled WGS sequence"/>
</dbReference>
<evidence type="ECO:0000313" key="2">
    <source>
        <dbReference type="EMBL" id="MBD0383757.1"/>
    </source>
</evidence>
<evidence type="ECO:0008006" key="4">
    <source>
        <dbReference type="Google" id="ProtNLM"/>
    </source>
</evidence>
<keyword evidence="1" id="KW-1133">Transmembrane helix</keyword>
<dbReference type="EMBL" id="JACVVD010000012">
    <property type="protein sequence ID" value="MBD0383757.1"/>
    <property type="molecule type" value="Genomic_DNA"/>
</dbReference>
<feature type="transmembrane region" description="Helical" evidence="1">
    <location>
        <begin position="137"/>
        <end position="160"/>
    </location>
</feature>
<name>A0A926QMJ5_9BACL</name>
<protein>
    <recommendedName>
        <fullName evidence="4">DUF4386 family protein</fullName>
    </recommendedName>
</protein>